<feature type="domain" description="DBF4-type" evidence="6">
    <location>
        <begin position="616"/>
        <end position="665"/>
    </location>
</feature>
<feature type="compositionally biased region" description="Polar residues" evidence="5">
    <location>
        <begin position="1251"/>
        <end position="1270"/>
    </location>
</feature>
<feature type="compositionally biased region" description="Acidic residues" evidence="5">
    <location>
        <begin position="822"/>
        <end position="839"/>
    </location>
</feature>
<evidence type="ECO:0000259" key="6">
    <source>
        <dbReference type="PROSITE" id="PS51265"/>
    </source>
</evidence>
<feature type="compositionally biased region" description="Polar residues" evidence="5">
    <location>
        <begin position="124"/>
        <end position="133"/>
    </location>
</feature>
<dbReference type="GO" id="GO:0010571">
    <property type="term" value="P:positive regulation of nuclear cell cycle DNA replication"/>
    <property type="evidence" value="ECO:0007669"/>
    <property type="project" value="TreeGrafter"/>
</dbReference>
<dbReference type="InterPro" id="IPR006572">
    <property type="entry name" value="Znf_DBF"/>
</dbReference>
<evidence type="ECO:0000256" key="4">
    <source>
        <dbReference type="PROSITE-ProRule" id="PRU00600"/>
    </source>
</evidence>
<dbReference type="GO" id="GO:0043539">
    <property type="term" value="F:protein serine/threonine kinase activator activity"/>
    <property type="evidence" value="ECO:0007669"/>
    <property type="project" value="TreeGrafter"/>
</dbReference>
<evidence type="ECO:0000256" key="3">
    <source>
        <dbReference type="ARBA" id="ARBA00022833"/>
    </source>
</evidence>
<dbReference type="Gene3D" id="6.10.250.3410">
    <property type="entry name" value="DBF zinc finger"/>
    <property type="match status" value="1"/>
</dbReference>
<dbReference type="InterPro" id="IPR051590">
    <property type="entry name" value="Replication_Regulatory_Kinase"/>
</dbReference>
<feature type="compositionally biased region" description="Low complexity" evidence="5">
    <location>
        <begin position="171"/>
        <end position="193"/>
    </location>
</feature>
<evidence type="ECO:0000313" key="8">
    <source>
        <dbReference type="Proteomes" id="UP000780801"/>
    </source>
</evidence>
<organism evidence="7 8">
    <name type="scientific">Lunasporangiospora selenospora</name>
    <dbReference type="NCBI Taxonomy" id="979761"/>
    <lineage>
        <taxon>Eukaryota</taxon>
        <taxon>Fungi</taxon>
        <taxon>Fungi incertae sedis</taxon>
        <taxon>Mucoromycota</taxon>
        <taxon>Mortierellomycotina</taxon>
        <taxon>Mortierellomycetes</taxon>
        <taxon>Mortierellales</taxon>
        <taxon>Mortierellaceae</taxon>
        <taxon>Lunasporangiospora</taxon>
    </lineage>
</organism>
<dbReference type="InterPro" id="IPR036420">
    <property type="entry name" value="BRCT_dom_sf"/>
</dbReference>
<feature type="region of interest" description="Disordered" evidence="5">
    <location>
        <begin position="816"/>
        <end position="883"/>
    </location>
</feature>
<feature type="compositionally biased region" description="Polar residues" evidence="5">
    <location>
        <begin position="714"/>
        <end position="725"/>
    </location>
</feature>
<comment type="caution">
    <text evidence="7">The sequence shown here is derived from an EMBL/GenBank/DDBJ whole genome shotgun (WGS) entry which is preliminary data.</text>
</comment>
<keyword evidence="1" id="KW-0479">Metal-binding</keyword>
<feature type="region of interest" description="Disordered" evidence="5">
    <location>
        <begin position="1"/>
        <end position="112"/>
    </location>
</feature>
<sequence length="1371" mass="151554">MADSRIYVSSSRIPLQESKNQQNNVMRPTGTNPNSIAKLGQENYVPSNKVVSTASLMNRTGPPKGAGATGTSHPPGPDNRDIQKSKSALQQRPPSNNLAMMHSKPPLQHQGKNHQYFATNSKLKGRTPVQNGTEVPAFKQGFTTKLTGPMAAPGLTRPNFLAQTQPRHELSQSSPQPAPQVQQSAQSKPQPQQELPIATQDQSSAKTYGSAEWKHQVQQVLPTYRFYFDCVEPALANQFSKRLAKLRSNVSKFFSSEVTHIVTTSNIPSKSAIERIKSGADANTSATQNGLDASSAVPAATKLLPENSIIVKAVRFGIKIWSVERLDYLLRPFFGHPGANQGNLDLQDFLLREKVYGLPTGQGEDTSRSDFYVFKRPFLLVEDLSGHYQPVIAYEYPETPDPNPSRPPWPKIYHHTTDHSPFTFVDEGRRHKSQAAKAPHDEQPAQLPVNKDKEPEKAADQPDELQQGHSAVVSGFVNSVTSNMLSTTSAIGKIATPQVAQDIPDRLFEQLGKRILNASKAEAGVGPDLKKVDIIRPAANATPPPRLTNTTDRHLQVSSKNLVLAEKEPLNIQAVILDVPATPQDQVKDENVPKDPNQAATQALQNDPSATRTHKDRRKLHYCENCRHHFYDWDEHLESPRHKSRAQDMSRFAQLDDLLSQLERKPRLTPRDNNNPATSEPLKHADNSSTKVLKNSTPKPKGTRDGKVEAPKETQISKSDLTQRTNRGEATALGKAQPCMGDKQTQPGQIDRLNNPTAGLVALIAETGVDLDVNSSVAHKTINLDNQDKLEIVANPDLIADQEDDDICKELSSELSRLDVSEIGEEDEQDEDQNDEGGEESALPHSPEQESDMTDTTDTTHTTPVLERGSESEKNFSYPSLPPKTLLKRLVDDRSIVNYSDQVLNSDVTASHAETDPTQPDDRFLDQPTSTLTTDIVQPIQLAINLTSVYTDGPEPVEMPSTQGKEETPTSGRIIVIESDREGSADDDDVDLLKSPSAGRGTFARTQAESLRRSLFQASSISTGGLSTGESLKRRFEQVLEEERTMDITPGPISFRPDQRGFSRATASADCPSSGMYSQTVPQQPQFQHLSPMNQSNQQMRPTAATRPVSWHNSSPFVYQNYVSSSPQRPMYSPSPLQERQLATEDEILHTAPILRSRDSGFGVVQEANFNYPNVVYNANHGSMGFNAESTRHHTVAHDYRSAHPNSPAKPRKTAGQAIAIPQARQESYYSQAELRSPHAVHGYQHHRHQYPSSTIVPDTRPTSPTSPMSYLSAEEPHSARHYGEYDQYSSPSSAAAISAGRSRLGRQPMAMSMSQQSPRYQPLMVMSHAEQEQERCYHHYRGDRLPEPAGQKKLRSTSSLDDELEEYGEG</sequence>
<feature type="compositionally biased region" description="Polar residues" evidence="5">
    <location>
        <begin position="7"/>
        <end position="35"/>
    </location>
</feature>
<dbReference type="GO" id="GO:1901987">
    <property type="term" value="P:regulation of cell cycle phase transition"/>
    <property type="evidence" value="ECO:0007669"/>
    <property type="project" value="TreeGrafter"/>
</dbReference>
<feature type="compositionally biased region" description="Polar residues" evidence="5">
    <location>
        <begin position="598"/>
        <end position="611"/>
    </location>
</feature>
<dbReference type="OrthoDB" id="21380at2759"/>
<dbReference type="SMART" id="SM00586">
    <property type="entry name" value="ZnF_DBF"/>
    <property type="match status" value="1"/>
</dbReference>
<evidence type="ECO:0000256" key="5">
    <source>
        <dbReference type="SAM" id="MobiDB-lite"/>
    </source>
</evidence>
<feature type="compositionally biased region" description="Polar residues" evidence="5">
    <location>
        <begin position="687"/>
        <end position="698"/>
    </location>
</feature>
<feature type="region of interest" description="Disordered" evidence="5">
    <location>
        <begin position="429"/>
        <end position="467"/>
    </location>
</feature>
<dbReference type="EMBL" id="JAABOA010000957">
    <property type="protein sequence ID" value="KAF9582698.1"/>
    <property type="molecule type" value="Genomic_DNA"/>
</dbReference>
<feature type="region of interest" description="Disordered" evidence="5">
    <location>
        <begin position="1249"/>
        <end position="1272"/>
    </location>
</feature>
<dbReference type="Pfam" id="PF08630">
    <property type="entry name" value="Dfp1_Him1_M"/>
    <property type="match status" value="1"/>
</dbReference>
<dbReference type="PROSITE" id="PS51265">
    <property type="entry name" value="ZF_DBF4"/>
    <property type="match status" value="1"/>
</dbReference>
<dbReference type="GO" id="GO:0003676">
    <property type="term" value="F:nucleic acid binding"/>
    <property type="evidence" value="ECO:0007669"/>
    <property type="project" value="InterPro"/>
</dbReference>
<feature type="region of interest" description="Disordered" evidence="5">
    <location>
        <begin position="661"/>
        <end position="751"/>
    </location>
</feature>
<dbReference type="InterPro" id="IPR038545">
    <property type="entry name" value="Znf_DBF_sf"/>
</dbReference>
<evidence type="ECO:0000256" key="2">
    <source>
        <dbReference type="ARBA" id="ARBA00022771"/>
    </source>
</evidence>
<feature type="region of interest" description="Disordered" evidence="5">
    <location>
        <begin position="583"/>
        <end position="616"/>
    </location>
</feature>
<keyword evidence="8" id="KW-1185">Reference proteome</keyword>
<dbReference type="GO" id="GO:0008270">
    <property type="term" value="F:zinc ion binding"/>
    <property type="evidence" value="ECO:0007669"/>
    <property type="project" value="UniProtKB-KW"/>
</dbReference>
<feature type="compositionally biased region" description="Acidic residues" evidence="5">
    <location>
        <begin position="1361"/>
        <end position="1371"/>
    </location>
</feature>
<dbReference type="Gene3D" id="3.40.50.10190">
    <property type="entry name" value="BRCT domain"/>
    <property type="match status" value="1"/>
</dbReference>
<feature type="compositionally biased region" description="Low complexity" evidence="5">
    <location>
        <begin position="60"/>
        <end position="71"/>
    </location>
</feature>
<gene>
    <name evidence="7" type="ORF">BGW38_010875</name>
</gene>
<feature type="compositionally biased region" description="Polar residues" evidence="5">
    <location>
        <begin position="44"/>
        <end position="58"/>
    </location>
</feature>
<feature type="non-terminal residue" evidence="7">
    <location>
        <position position="1371"/>
    </location>
</feature>
<dbReference type="GO" id="GO:0031431">
    <property type="term" value="C:Dbf4-dependent protein kinase complex"/>
    <property type="evidence" value="ECO:0007669"/>
    <property type="project" value="TreeGrafter"/>
</dbReference>
<keyword evidence="3" id="KW-0862">Zinc</keyword>
<feature type="region of interest" description="Disordered" evidence="5">
    <location>
        <begin position="1048"/>
        <end position="1080"/>
    </location>
</feature>
<accession>A0A9P6KF89</accession>
<evidence type="ECO:0000313" key="7">
    <source>
        <dbReference type="EMBL" id="KAF9582698.1"/>
    </source>
</evidence>
<protein>
    <recommendedName>
        <fullName evidence="6">DBF4-type domain-containing protein</fullName>
    </recommendedName>
</protein>
<feature type="region of interest" description="Disordered" evidence="5">
    <location>
        <begin position="951"/>
        <end position="970"/>
    </location>
</feature>
<feature type="region of interest" description="Disordered" evidence="5">
    <location>
        <begin position="1340"/>
        <end position="1371"/>
    </location>
</feature>
<evidence type="ECO:0000256" key="1">
    <source>
        <dbReference type="ARBA" id="ARBA00022723"/>
    </source>
</evidence>
<name>A0A9P6KF89_9FUNG</name>
<dbReference type="Pfam" id="PF07535">
    <property type="entry name" value="zf-DBF"/>
    <property type="match status" value="1"/>
</dbReference>
<feature type="compositionally biased region" description="Basic and acidic residues" evidence="5">
    <location>
        <begin position="702"/>
        <end position="712"/>
    </location>
</feature>
<feature type="region of interest" description="Disordered" evidence="5">
    <location>
        <begin position="124"/>
        <end position="206"/>
    </location>
</feature>
<dbReference type="PANTHER" id="PTHR15375:SF26">
    <property type="entry name" value="PROTEIN CHIFFON"/>
    <property type="match status" value="1"/>
</dbReference>
<dbReference type="PANTHER" id="PTHR15375">
    <property type="entry name" value="ACTIVATOR OF S-PHASE KINASE-RELATED"/>
    <property type="match status" value="1"/>
</dbReference>
<feature type="compositionally biased region" description="Polar residues" evidence="5">
    <location>
        <begin position="85"/>
        <end position="98"/>
    </location>
</feature>
<dbReference type="Proteomes" id="UP000780801">
    <property type="component" value="Unassembled WGS sequence"/>
</dbReference>
<reference evidence="7" key="1">
    <citation type="journal article" date="2020" name="Fungal Divers.">
        <title>Resolving the Mortierellaceae phylogeny through synthesis of multi-gene phylogenetics and phylogenomics.</title>
        <authorList>
            <person name="Vandepol N."/>
            <person name="Liber J."/>
            <person name="Desiro A."/>
            <person name="Na H."/>
            <person name="Kennedy M."/>
            <person name="Barry K."/>
            <person name="Grigoriev I.V."/>
            <person name="Miller A.N."/>
            <person name="O'Donnell K."/>
            <person name="Stajich J.E."/>
            <person name="Bonito G."/>
        </authorList>
    </citation>
    <scope>NUCLEOTIDE SEQUENCE</scope>
    <source>
        <strain evidence="7">KOD1015</strain>
    </source>
</reference>
<dbReference type="InterPro" id="IPR013939">
    <property type="entry name" value="Regulatory_Dfp1/Him1"/>
</dbReference>
<keyword evidence="2 4" id="KW-0863">Zinc-finger</keyword>
<proteinExistence type="predicted"/>
<feature type="compositionally biased region" description="Basic and acidic residues" evidence="5">
    <location>
        <begin position="450"/>
        <end position="460"/>
    </location>
</feature>